<comment type="similarity">
    <text evidence="1">Belongs to the unc-93 family.</text>
</comment>
<gene>
    <name evidence="2" type="ORF">UJA718_LOCUS42248</name>
</gene>
<evidence type="ECO:0000256" key="1">
    <source>
        <dbReference type="ARBA" id="ARBA00009172"/>
    </source>
</evidence>
<organism evidence="2 3">
    <name type="scientific">Rotaria socialis</name>
    <dbReference type="NCBI Taxonomy" id="392032"/>
    <lineage>
        <taxon>Eukaryota</taxon>
        <taxon>Metazoa</taxon>
        <taxon>Spiralia</taxon>
        <taxon>Gnathifera</taxon>
        <taxon>Rotifera</taxon>
        <taxon>Eurotatoria</taxon>
        <taxon>Bdelloidea</taxon>
        <taxon>Philodinida</taxon>
        <taxon>Philodinidae</taxon>
        <taxon>Rotaria</taxon>
    </lineage>
</organism>
<dbReference type="PANTHER" id="PTHR19444">
    <property type="entry name" value="UNC-93 RELATED"/>
    <property type="match status" value="1"/>
</dbReference>
<evidence type="ECO:0000313" key="2">
    <source>
        <dbReference type="EMBL" id="CAF4823032.1"/>
    </source>
</evidence>
<name>A0A821QE58_9BILA</name>
<keyword evidence="3" id="KW-1185">Reference proteome</keyword>
<dbReference type="InterPro" id="IPR051951">
    <property type="entry name" value="UNC-93_regulatory"/>
</dbReference>
<protein>
    <submittedName>
        <fullName evidence="2">Uncharacterized protein</fullName>
    </submittedName>
</protein>
<dbReference type="PANTHER" id="PTHR19444:SF13">
    <property type="entry name" value="PROTEIN UNC-93 HOMOLOG A"/>
    <property type="match status" value="1"/>
</dbReference>
<evidence type="ECO:0000313" key="3">
    <source>
        <dbReference type="Proteomes" id="UP000663873"/>
    </source>
</evidence>
<dbReference type="EMBL" id="CAJOBP010053570">
    <property type="protein sequence ID" value="CAF4823032.1"/>
    <property type="molecule type" value="Genomic_DNA"/>
</dbReference>
<accession>A0A821QE58</accession>
<sequence>MVANYYPKAYFMYPTAALVGLAAAPLWTSKCIYLTEMGSIYAFEKKLD</sequence>
<reference evidence="2" key="1">
    <citation type="submission" date="2021-02" db="EMBL/GenBank/DDBJ databases">
        <authorList>
            <person name="Nowell W R."/>
        </authorList>
    </citation>
    <scope>NUCLEOTIDE SEQUENCE</scope>
</reference>
<dbReference type="Proteomes" id="UP000663873">
    <property type="component" value="Unassembled WGS sequence"/>
</dbReference>
<comment type="caution">
    <text evidence="2">The sequence shown here is derived from an EMBL/GenBank/DDBJ whole genome shotgun (WGS) entry which is preliminary data.</text>
</comment>
<feature type="non-terminal residue" evidence="2">
    <location>
        <position position="1"/>
    </location>
</feature>
<dbReference type="AlphaFoldDB" id="A0A821QE58"/>
<proteinExistence type="inferred from homology"/>